<evidence type="ECO:0000259" key="6">
    <source>
        <dbReference type="Pfam" id="PF13193"/>
    </source>
</evidence>
<dbReference type="InterPro" id="IPR045851">
    <property type="entry name" value="AMP-bd_C_sf"/>
</dbReference>
<reference evidence="7" key="2">
    <citation type="journal article" date="2023" name="Syst. Appl. Microbiol.">
        <title>Govania unica gen. nov., sp. nov., a rare biosphere bacterium that represents a novel family in the class Alphaproteobacteria.</title>
        <authorList>
            <person name="Vandamme P."/>
            <person name="Peeters C."/>
            <person name="Hettiarachchi A."/>
            <person name="Cnockaert M."/>
            <person name="Carlier A."/>
        </authorList>
    </citation>
    <scope>NUCLEOTIDE SEQUENCE</scope>
    <source>
        <strain evidence="7">LMG 31809</strain>
    </source>
</reference>
<dbReference type="InterPro" id="IPR000873">
    <property type="entry name" value="AMP-dep_synth/lig_dom"/>
</dbReference>
<feature type="domain" description="AMP-dependent synthetase/ligase" evidence="5">
    <location>
        <begin position="51"/>
        <end position="395"/>
    </location>
</feature>
<name>A0A9X3TZ11_9PROT</name>
<evidence type="ECO:0000259" key="5">
    <source>
        <dbReference type="Pfam" id="PF00501"/>
    </source>
</evidence>
<dbReference type="FunFam" id="3.30.300.30:FF:000005">
    <property type="entry name" value="Acyl-coenzyme A synthetase ACSM5, mitochondrial"/>
    <property type="match status" value="1"/>
</dbReference>
<dbReference type="InterPro" id="IPR011957">
    <property type="entry name" value="Benz_CoA_lig"/>
</dbReference>
<dbReference type="Gene3D" id="3.40.50.12780">
    <property type="entry name" value="N-terminal domain of ligase-like"/>
    <property type="match status" value="1"/>
</dbReference>
<gene>
    <name evidence="7" type="ORF">NYP16_08565</name>
</gene>
<dbReference type="Gene3D" id="3.30.300.30">
    <property type="match status" value="1"/>
</dbReference>
<keyword evidence="3" id="KW-0547">Nucleotide-binding</keyword>
<dbReference type="InterPro" id="IPR020845">
    <property type="entry name" value="AMP-binding_CS"/>
</dbReference>
<evidence type="ECO:0000313" key="8">
    <source>
        <dbReference type="Proteomes" id="UP001141619"/>
    </source>
</evidence>
<sequence>MASEQTAYQDSFVRDRIPAAEAQAALSFTLPDLNYPARLNGAVALIADALAAGLGDKLAVIGNDRSLTYNELDALSNRIAHVLVEDAGLKPGNRVLMRGPNNAMMTASWFGVLKAGGIAVATMPLLRAVELKAIIDKSQSTIALCDSRFLSELELARAEFPVLARVLSFGAGGELDALAAKKPDDFTVVDTAADDVALLAFTSGTTGKPKGCIHFHRDILAMTDTFGRHVLKPTPDDVFTGSPPIAFTFGLGALIAFPLRFGATTVLLEQPSPDAIMEAIHKHGVTTLFTAPTMYKGLLNPMAGRGKAALRKCVSAGEHLPKPVWEDWHATTGIKIIDGIGSTEMIHIFISSAGDDIRPGATGKAVPGYEACVLDDKFQPLPPGNVGKLAVRGPTACRYLDDPRQQNYARNGWNVTGDSYLMDKDGYFWFQARDDDMIVSAGYNIGGPEVEEALLAHAAVAECAVIASPDPERGQIVKALVVLNDGHTPGEILVKELQDFVKATIAPYKYPRAVDFVGSLPKTETGKIQRFKLRQLEIDRLRQMIEETK</sequence>
<comment type="similarity">
    <text evidence="1">Belongs to the ATP-dependent AMP-binding enzyme family.</text>
</comment>
<dbReference type="AlphaFoldDB" id="A0A9X3TZ11"/>
<comment type="caution">
    <text evidence="7">The sequence shown here is derived from an EMBL/GenBank/DDBJ whole genome shotgun (WGS) entry which is preliminary data.</text>
</comment>
<feature type="domain" description="AMP-binding enzyme C-terminal" evidence="6">
    <location>
        <begin position="449"/>
        <end position="527"/>
    </location>
</feature>
<dbReference type="InterPro" id="IPR042099">
    <property type="entry name" value="ANL_N_sf"/>
</dbReference>
<evidence type="ECO:0000256" key="3">
    <source>
        <dbReference type="ARBA" id="ARBA00022741"/>
    </source>
</evidence>
<proteinExistence type="inferred from homology"/>
<protein>
    <submittedName>
        <fullName evidence="7">Benzoate-CoA ligase family protein</fullName>
    </submittedName>
</protein>
<dbReference type="SUPFAM" id="SSF56801">
    <property type="entry name" value="Acetyl-CoA synthetase-like"/>
    <property type="match status" value="1"/>
</dbReference>
<dbReference type="Pfam" id="PF13193">
    <property type="entry name" value="AMP-binding_C"/>
    <property type="match status" value="1"/>
</dbReference>
<reference evidence="7" key="1">
    <citation type="submission" date="2022-08" db="EMBL/GenBank/DDBJ databases">
        <authorList>
            <person name="Vandamme P."/>
            <person name="Hettiarachchi A."/>
            <person name="Peeters C."/>
            <person name="Cnockaert M."/>
            <person name="Carlier A."/>
        </authorList>
    </citation>
    <scope>NUCLEOTIDE SEQUENCE</scope>
    <source>
        <strain evidence="7">LMG 31809</strain>
    </source>
</reference>
<evidence type="ECO:0000313" key="7">
    <source>
        <dbReference type="EMBL" id="MDA5194002.1"/>
    </source>
</evidence>
<dbReference type="PANTHER" id="PTHR43352:SF1">
    <property type="entry name" value="ANTHRANILATE--COA LIGASE"/>
    <property type="match status" value="1"/>
</dbReference>
<keyword evidence="4" id="KW-0067">ATP-binding</keyword>
<dbReference type="Proteomes" id="UP001141619">
    <property type="component" value="Unassembled WGS sequence"/>
</dbReference>
<dbReference type="Pfam" id="PF00501">
    <property type="entry name" value="AMP-binding"/>
    <property type="match status" value="1"/>
</dbReference>
<dbReference type="GO" id="GO:0016878">
    <property type="term" value="F:acid-thiol ligase activity"/>
    <property type="evidence" value="ECO:0007669"/>
    <property type="project" value="TreeGrafter"/>
</dbReference>
<evidence type="ECO:0000256" key="1">
    <source>
        <dbReference type="ARBA" id="ARBA00006432"/>
    </source>
</evidence>
<dbReference type="InterPro" id="IPR025110">
    <property type="entry name" value="AMP-bd_C"/>
</dbReference>
<keyword evidence="2 7" id="KW-0436">Ligase</keyword>
<dbReference type="NCBIfam" id="TIGR02262">
    <property type="entry name" value="benz_CoA_lig"/>
    <property type="match status" value="1"/>
</dbReference>
<evidence type="ECO:0000256" key="4">
    <source>
        <dbReference type="ARBA" id="ARBA00022840"/>
    </source>
</evidence>
<dbReference type="RefSeq" id="WP_274943708.1">
    <property type="nucleotide sequence ID" value="NZ_JANWOI010000003.1"/>
</dbReference>
<evidence type="ECO:0000256" key="2">
    <source>
        <dbReference type="ARBA" id="ARBA00022598"/>
    </source>
</evidence>
<organism evidence="7 8">
    <name type="scientific">Govanella unica</name>
    <dbReference type="NCBI Taxonomy" id="2975056"/>
    <lineage>
        <taxon>Bacteria</taxon>
        <taxon>Pseudomonadati</taxon>
        <taxon>Pseudomonadota</taxon>
        <taxon>Alphaproteobacteria</taxon>
        <taxon>Emcibacterales</taxon>
        <taxon>Govanellaceae</taxon>
        <taxon>Govanella</taxon>
    </lineage>
</organism>
<dbReference type="GO" id="GO:0016405">
    <property type="term" value="F:CoA-ligase activity"/>
    <property type="evidence" value="ECO:0007669"/>
    <property type="project" value="InterPro"/>
</dbReference>
<dbReference type="GO" id="GO:0005524">
    <property type="term" value="F:ATP binding"/>
    <property type="evidence" value="ECO:0007669"/>
    <property type="project" value="UniProtKB-KW"/>
</dbReference>
<keyword evidence="8" id="KW-1185">Reference proteome</keyword>
<dbReference type="PROSITE" id="PS00455">
    <property type="entry name" value="AMP_BINDING"/>
    <property type="match status" value="1"/>
</dbReference>
<dbReference type="PANTHER" id="PTHR43352">
    <property type="entry name" value="ACETYL-COA SYNTHETASE"/>
    <property type="match status" value="1"/>
</dbReference>
<dbReference type="EMBL" id="JANWOI010000003">
    <property type="protein sequence ID" value="MDA5194002.1"/>
    <property type="molecule type" value="Genomic_DNA"/>
</dbReference>
<dbReference type="GO" id="GO:0044550">
    <property type="term" value="P:secondary metabolite biosynthetic process"/>
    <property type="evidence" value="ECO:0007669"/>
    <property type="project" value="TreeGrafter"/>
</dbReference>
<accession>A0A9X3TZ11</accession>